<sequence>MSIRLQVPEKKIVLCCEFNTTKYAMKEAIARSKTVKHDETDRRQAESPAFTARLAAVFPSSAAGQRLILFFAIGVYQVMLSARLTRSDESSGRFGNPWTPGQPGRLFRPPQSLPLSQCRPSGPPPSICKDRCRGNLANGGKWRKKERKQRNGKKKARFY</sequence>
<name>A0AAV2FA30_9ROSI</name>
<feature type="region of interest" description="Disordered" evidence="1">
    <location>
        <begin position="88"/>
        <end position="159"/>
    </location>
</feature>
<evidence type="ECO:0000313" key="3">
    <source>
        <dbReference type="Proteomes" id="UP001497516"/>
    </source>
</evidence>
<protein>
    <submittedName>
        <fullName evidence="2">Uncharacterized protein</fullName>
    </submittedName>
</protein>
<gene>
    <name evidence="2" type="ORF">LTRI10_LOCUS35565</name>
</gene>
<dbReference type="AlphaFoldDB" id="A0AAV2FA30"/>
<proteinExistence type="predicted"/>
<accession>A0AAV2FA30</accession>
<evidence type="ECO:0000256" key="1">
    <source>
        <dbReference type="SAM" id="MobiDB-lite"/>
    </source>
</evidence>
<organism evidence="2 3">
    <name type="scientific">Linum trigynum</name>
    <dbReference type="NCBI Taxonomy" id="586398"/>
    <lineage>
        <taxon>Eukaryota</taxon>
        <taxon>Viridiplantae</taxon>
        <taxon>Streptophyta</taxon>
        <taxon>Embryophyta</taxon>
        <taxon>Tracheophyta</taxon>
        <taxon>Spermatophyta</taxon>
        <taxon>Magnoliopsida</taxon>
        <taxon>eudicotyledons</taxon>
        <taxon>Gunneridae</taxon>
        <taxon>Pentapetalae</taxon>
        <taxon>rosids</taxon>
        <taxon>fabids</taxon>
        <taxon>Malpighiales</taxon>
        <taxon>Linaceae</taxon>
        <taxon>Linum</taxon>
    </lineage>
</organism>
<dbReference type="Proteomes" id="UP001497516">
    <property type="component" value="Chromosome 6"/>
</dbReference>
<feature type="compositionally biased region" description="Basic residues" evidence="1">
    <location>
        <begin position="141"/>
        <end position="159"/>
    </location>
</feature>
<reference evidence="2 3" key="1">
    <citation type="submission" date="2024-04" db="EMBL/GenBank/DDBJ databases">
        <authorList>
            <person name="Fracassetti M."/>
        </authorList>
    </citation>
    <scope>NUCLEOTIDE SEQUENCE [LARGE SCALE GENOMIC DNA]</scope>
</reference>
<dbReference type="EMBL" id="OZ034819">
    <property type="protein sequence ID" value="CAL1395111.1"/>
    <property type="molecule type" value="Genomic_DNA"/>
</dbReference>
<evidence type="ECO:0000313" key="2">
    <source>
        <dbReference type="EMBL" id="CAL1395111.1"/>
    </source>
</evidence>
<keyword evidence="3" id="KW-1185">Reference proteome</keyword>